<feature type="chain" id="PRO_5043031703" evidence="2">
    <location>
        <begin position="27"/>
        <end position="157"/>
    </location>
</feature>
<dbReference type="GO" id="GO:0030574">
    <property type="term" value="P:collagen catabolic process"/>
    <property type="evidence" value="ECO:0007669"/>
    <property type="project" value="TreeGrafter"/>
</dbReference>
<dbReference type="PANTHER" id="PTHR10201">
    <property type="entry name" value="MATRIX METALLOPROTEINASE"/>
    <property type="match status" value="1"/>
</dbReference>
<evidence type="ECO:0000259" key="3">
    <source>
        <dbReference type="Pfam" id="PF01471"/>
    </source>
</evidence>
<dbReference type="PANTHER" id="PTHR10201:SF323">
    <property type="entry name" value="MATRIX METALLOPROTEINASE-21"/>
    <property type="match status" value="1"/>
</dbReference>
<comment type="caution">
    <text evidence="4">The sequence shown here is derived from an EMBL/GenBank/DDBJ whole genome shotgun (WGS) entry which is preliminary data.</text>
</comment>
<dbReference type="SUPFAM" id="SSF47090">
    <property type="entry name" value="PGBD-like"/>
    <property type="match status" value="1"/>
</dbReference>
<keyword evidence="2" id="KW-0732">Signal</keyword>
<dbReference type="GO" id="GO:0030198">
    <property type="term" value="P:extracellular matrix organization"/>
    <property type="evidence" value="ECO:0007669"/>
    <property type="project" value="TreeGrafter"/>
</dbReference>
<dbReference type="Gene3D" id="1.10.101.10">
    <property type="entry name" value="PGBD-like superfamily/PGBD"/>
    <property type="match status" value="1"/>
</dbReference>
<keyword evidence="1" id="KW-0482">Metalloprotease</keyword>
<sequence length="157" mass="18572">MALTNPSFEVLCIIVFFFIFPNIVHSQKQTPPPDPFEVFEQLEGYHKGPIQASTSSNEEQFDEVMESAVKPYQQFYGWNITGYLDSDTVKEMIQFRCGVPDIIIHEHTHHNFNEHFAFFPRKQNFVTLESYTIAKKSHMWNRSYLYTGNSQFLHYQY</sequence>
<organism evidence="4 5">
    <name type="scientific">Dillenia turbinata</name>
    <dbReference type="NCBI Taxonomy" id="194707"/>
    <lineage>
        <taxon>Eukaryota</taxon>
        <taxon>Viridiplantae</taxon>
        <taxon>Streptophyta</taxon>
        <taxon>Embryophyta</taxon>
        <taxon>Tracheophyta</taxon>
        <taxon>Spermatophyta</taxon>
        <taxon>Magnoliopsida</taxon>
        <taxon>eudicotyledons</taxon>
        <taxon>Gunneridae</taxon>
        <taxon>Pentapetalae</taxon>
        <taxon>Dilleniales</taxon>
        <taxon>Dilleniaceae</taxon>
        <taxon>Dillenia</taxon>
    </lineage>
</organism>
<evidence type="ECO:0000256" key="1">
    <source>
        <dbReference type="ARBA" id="ARBA00023049"/>
    </source>
</evidence>
<dbReference type="InterPro" id="IPR036366">
    <property type="entry name" value="PGBDSf"/>
</dbReference>
<evidence type="ECO:0000256" key="2">
    <source>
        <dbReference type="SAM" id="SignalP"/>
    </source>
</evidence>
<dbReference type="EMBL" id="JBAMMX010000019">
    <property type="protein sequence ID" value="KAK6922122.1"/>
    <property type="molecule type" value="Genomic_DNA"/>
</dbReference>
<evidence type="ECO:0000313" key="4">
    <source>
        <dbReference type="EMBL" id="KAK6922122.1"/>
    </source>
</evidence>
<evidence type="ECO:0000313" key="5">
    <source>
        <dbReference type="Proteomes" id="UP001370490"/>
    </source>
</evidence>
<gene>
    <name evidence="4" type="ORF">RJ641_012629</name>
</gene>
<protein>
    <submittedName>
        <fullName evidence="4">Peptidoglycan binding-like</fullName>
    </submittedName>
</protein>
<keyword evidence="5" id="KW-1185">Reference proteome</keyword>
<name>A0AAN8V7F3_9MAGN</name>
<dbReference type="Pfam" id="PF01471">
    <property type="entry name" value="PG_binding_1"/>
    <property type="match status" value="1"/>
</dbReference>
<proteinExistence type="predicted"/>
<accession>A0AAN8V7F3</accession>
<dbReference type="InterPro" id="IPR002477">
    <property type="entry name" value="Peptidoglycan-bd-like"/>
</dbReference>
<reference evidence="4 5" key="1">
    <citation type="submission" date="2023-12" db="EMBL/GenBank/DDBJ databases">
        <title>A high-quality genome assembly for Dillenia turbinata (Dilleniales).</title>
        <authorList>
            <person name="Chanderbali A."/>
        </authorList>
    </citation>
    <scope>NUCLEOTIDE SEQUENCE [LARGE SCALE GENOMIC DNA]</scope>
    <source>
        <strain evidence="4">LSX21</strain>
        <tissue evidence="4">Leaf</tissue>
    </source>
</reference>
<keyword evidence="1" id="KW-0378">Hydrolase</keyword>
<feature type="domain" description="Peptidoglycan binding-like" evidence="3">
    <location>
        <begin position="57"/>
        <end position="92"/>
    </location>
</feature>
<feature type="signal peptide" evidence="2">
    <location>
        <begin position="1"/>
        <end position="26"/>
    </location>
</feature>
<dbReference type="InterPro" id="IPR036365">
    <property type="entry name" value="PGBD-like_sf"/>
</dbReference>
<dbReference type="GO" id="GO:0004222">
    <property type="term" value="F:metalloendopeptidase activity"/>
    <property type="evidence" value="ECO:0007669"/>
    <property type="project" value="TreeGrafter"/>
</dbReference>
<keyword evidence="1" id="KW-0645">Protease</keyword>
<dbReference type="AlphaFoldDB" id="A0AAN8V7F3"/>
<dbReference type="Proteomes" id="UP001370490">
    <property type="component" value="Unassembled WGS sequence"/>
</dbReference>